<feature type="region of interest" description="Disordered" evidence="1">
    <location>
        <begin position="1"/>
        <end position="22"/>
    </location>
</feature>
<name>A0A182D253_BLAVI</name>
<reference evidence="2" key="1">
    <citation type="journal article" date="2015" name="Genome Announc.">
        <title>Complete Genome Sequence of the Bacteriochlorophyll b-Producing Photosynthetic Bacterium Blastochloris viridis.</title>
        <authorList>
            <person name="Tsukatani Y."/>
            <person name="Hirose Y."/>
            <person name="Harada J."/>
            <person name="Misawa N."/>
            <person name="Mori K."/>
            <person name="Inoue K."/>
            <person name="Tamiaki H."/>
        </authorList>
    </citation>
    <scope>NUCLEOTIDE SEQUENCE [LARGE SCALE GENOMIC DNA]</scope>
    <source>
        <strain evidence="2">DSM 133</strain>
    </source>
</reference>
<dbReference type="EMBL" id="AP014854">
    <property type="protein sequence ID" value="BAR99560.1"/>
    <property type="molecule type" value="Genomic_DNA"/>
</dbReference>
<feature type="region of interest" description="Disordered" evidence="1">
    <location>
        <begin position="36"/>
        <end position="107"/>
    </location>
</feature>
<gene>
    <name evidence="2" type="ORF">BV133_1967</name>
</gene>
<evidence type="ECO:0000256" key="1">
    <source>
        <dbReference type="SAM" id="MobiDB-lite"/>
    </source>
</evidence>
<evidence type="ECO:0000313" key="2">
    <source>
        <dbReference type="EMBL" id="BAR99560.1"/>
    </source>
</evidence>
<proteinExistence type="predicted"/>
<feature type="compositionally biased region" description="Basic residues" evidence="1">
    <location>
        <begin position="7"/>
        <end position="22"/>
    </location>
</feature>
<organism evidence="2">
    <name type="scientific">Blastochloris viridis</name>
    <name type="common">Rhodopseudomonas viridis</name>
    <dbReference type="NCBI Taxonomy" id="1079"/>
    <lineage>
        <taxon>Bacteria</taxon>
        <taxon>Pseudomonadati</taxon>
        <taxon>Pseudomonadota</taxon>
        <taxon>Alphaproteobacteria</taxon>
        <taxon>Hyphomicrobiales</taxon>
        <taxon>Blastochloridaceae</taxon>
        <taxon>Blastochloris</taxon>
    </lineage>
</organism>
<protein>
    <submittedName>
        <fullName evidence="2">Uncharacterized protein</fullName>
    </submittedName>
</protein>
<accession>A0A182D253</accession>
<dbReference type="AlphaFoldDB" id="A0A182D253"/>
<sequence>MGVGHKIASRCRGRSRRRRRRGPAVRCWLRRASLRRIAAGDAPRGGPSRPPAQPVEEMSPAGAAWPLATFSHRRPLPAGAGQNARKSIAGLASSATPPLTSARMRTI</sequence>